<organism evidence="2 3">
    <name type="scientific">Bacillus infantis</name>
    <dbReference type="NCBI Taxonomy" id="324767"/>
    <lineage>
        <taxon>Bacteria</taxon>
        <taxon>Bacillati</taxon>
        <taxon>Bacillota</taxon>
        <taxon>Bacilli</taxon>
        <taxon>Bacillales</taxon>
        <taxon>Bacillaceae</taxon>
        <taxon>Bacillus</taxon>
    </lineage>
</organism>
<dbReference type="AlphaFoldDB" id="A0A5D4SBR9"/>
<dbReference type="RefSeq" id="WP_148950868.1">
    <property type="nucleotide sequence ID" value="NZ_VTES01000006.1"/>
</dbReference>
<dbReference type="Pfam" id="PF12957">
    <property type="entry name" value="DUF3846"/>
    <property type="match status" value="1"/>
</dbReference>
<feature type="domain" description="DUF3846" evidence="1">
    <location>
        <begin position="18"/>
        <end position="104"/>
    </location>
</feature>
<gene>
    <name evidence="2" type="ORF">FZD47_21165</name>
</gene>
<accession>A0A5D4SBR9</accession>
<dbReference type="Proteomes" id="UP000323732">
    <property type="component" value="Unassembled WGS sequence"/>
</dbReference>
<sequence length="125" mass="14294">MIATNTLKVFYKKEDNHRFLNREVDSLEDMQQLVGGLIECISLPHNIDLWVNEEGMIRGLEINLMLLWNDYHQAVSGPVFFAGKGQNGETISLSKEQRQWIAQHLLIAQLNNGNSVVAVDLRENF</sequence>
<reference evidence="2 3" key="1">
    <citation type="submission" date="2019-08" db="EMBL/GenBank/DDBJ databases">
        <title>Bacillus genomes from the desert of Cuatro Cienegas, Coahuila.</title>
        <authorList>
            <person name="Olmedo-Alvarez G."/>
        </authorList>
    </citation>
    <scope>NUCLEOTIDE SEQUENCE [LARGE SCALE GENOMIC DNA]</scope>
    <source>
        <strain evidence="2 3">CH37_1T</strain>
    </source>
</reference>
<name>A0A5D4SBR9_9BACI</name>
<comment type="caution">
    <text evidence="2">The sequence shown here is derived from an EMBL/GenBank/DDBJ whole genome shotgun (WGS) entry which is preliminary data.</text>
</comment>
<evidence type="ECO:0000313" key="2">
    <source>
        <dbReference type="EMBL" id="TYS60720.1"/>
    </source>
</evidence>
<evidence type="ECO:0000259" key="1">
    <source>
        <dbReference type="Pfam" id="PF12957"/>
    </source>
</evidence>
<proteinExistence type="predicted"/>
<protein>
    <submittedName>
        <fullName evidence="2">DUF3846 domain-containing protein</fullName>
    </submittedName>
</protein>
<evidence type="ECO:0000313" key="3">
    <source>
        <dbReference type="Proteomes" id="UP000323732"/>
    </source>
</evidence>
<dbReference type="InterPro" id="IPR024559">
    <property type="entry name" value="DUF3846"/>
</dbReference>
<dbReference type="EMBL" id="VTES01000006">
    <property type="protein sequence ID" value="TYS60720.1"/>
    <property type="molecule type" value="Genomic_DNA"/>
</dbReference>